<feature type="compositionally biased region" description="Polar residues" evidence="1">
    <location>
        <begin position="194"/>
        <end position="207"/>
    </location>
</feature>
<feature type="compositionally biased region" description="Polar residues" evidence="1">
    <location>
        <begin position="814"/>
        <end position="825"/>
    </location>
</feature>
<dbReference type="PANTHER" id="PTHR33480:SF5">
    <property type="entry name" value="SI:DKEY-51D8.9"/>
    <property type="match status" value="1"/>
</dbReference>
<sequence>EFAIRGSSLVDYSDTDGTDVDCLNDQPLAPRCDEGVPKLRRTKSIWMKKVPDFSDALYDSDDSTEGPSAQSKSEMALQRMHTLEDFCQRVNDSDESIVEETDYEDSIKDDSNEQSDIEVVPKLRTKTIQMQGILAVSDASSGEEYIPGPESTDSDSSLEIPMANNKDNRLKSSSKSHSESSWKSQSKSSSQSSFKTNDGSAESTSINEENDASVFVSPVTKKKDGSRQYNKKHHCFYCKKEVQKMSRHLERMHNDEMDVAKAFSFPKNSKDRRLALDLIRNKGNFQHNTDILENKKGKLIPFKQPKKKTEAQKFLHCVYCFGLFTKRSMWRHFRVCNFKPQDETRDKGKGKGKTRVQALCAFAEPAPPGFSDAYWKFLNNMNQDKIAIAVKKDRFILEYGYRLFKKNERVISQHQYVRQKLRELGRLMLAAKKVAPVNTIKELIKPENYSHVVTAARCLAGFNDETGKYKCPSLARKVGHSLLALAMFKKSEGLKARDKGTVQDAEEFAQLYQESWKFDIASQALIQLNQSKWNSPQLLPFTQDVQSLHSQLSEKQQQHLHALKEEASPSNWKDLSKVTLAQVILFNRRREGEVSKMPLSVYMSRDLSETHEDINLALTELEQKLCKHFVRITIVGKRGRKVPVLLTPLMKECLDTLVERRAECGVLTENGFLFALPHSVHHLRGSDCIRQLVHECSGIKNPRALTSTKLRKHIATLSTVLNLKNTELDQLADFLGHNIDVHRKHYRLPEGTLQLAKISKVLLALEQGKLGKYKGKSLDEIHIDPNEAVEIEACSQEDIEDASMADQGSEDETITTPPCKNASTPEESDDEDSTTSLQQIPSKKRGKRTVVKKSWTTEESGAVERHLKKQIIMNQVPGKEECERCITAEPQALKNRDWRAVKYYVKNRITSLRRKLE</sequence>
<dbReference type="AlphaFoldDB" id="A0AAV1PZD3"/>
<feature type="compositionally biased region" description="Basic and acidic residues" evidence="1">
    <location>
        <begin position="166"/>
        <end position="180"/>
    </location>
</feature>
<feature type="region of interest" description="Disordered" evidence="1">
    <location>
        <begin position="56"/>
        <end position="120"/>
    </location>
</feature>
<feature type="non-terminal residue" evidence="2">
    <location>
        <position position="1"/>
    </location>
</feature>
<proteinExistence type="predicted"/>
<protein>
    <submittedName>
        <fullName evidence="2">Uncharacterized protein LOC117812108 isoform X2</fullName>
    </submittedName>
</protein>
<feature type="compositionally biased region" description="Basic residues" evidence="1">
    <location>
        <begin position="842"/>
        <end position="851"/>
    </location>
</feature>
<dbReference type="Proteomes" id="UP001314229">
    <property type="component" value="Unassembled WGS sequence"/>
</dbReference>
<comment type="caution">
    <text evidence="2">The sequence shown here is derived from an EMBL/GenBank/DDBJ whole genome shotgun (WGS) entry which is preliminary data.</text>
</comment>
<evidence type="ECO:0000313" key="2">
    <source>
        <dbReference type="EMBL" id="CAK6976189.1"/>
    </source>
</evidence>
<feature type="compositionally biased region" description="Low complexity" evidence="1">
    <location>
        <begin position="181"/>
        <end position="193"/>
    </location>
</feature>
<dbReference type="EMBL" id="CAWUFR010000338">
    <property type="protein sequence ID" value="CAK6976189.1"/>
    <property type="molecule type" value="Genomic_DNA"/>
</dbReference>
<gene>
    <name evidence="2" type="ORF">FSCOSCO3_A012563</name>
</gene>
<feature type="region of interest" description="Disordered" evidence="1">
    <location>
        <begin position="139"/>
        <end position="209"/>
    </location>
</feature>
<evidence type="ECO:0000313" key="3">
    <source>
        <dbReference type="Proteomes" id="UP001314229"/>
    </source>
</evidence>
<accession>A0AAV1PZD3</accession>
<name>A0AAV1PZD3_SCOSC</name>
<feature type="compositionally biased region" description="Acidic residues" evidence="1">
    <location>
        <begin position="93"/>
        <end position="104"/>
    </location>
</feature>
<evidence type="ECO:0000256" key="1">
    <source>
        <dbReference type="SAM" id="MobiDB-lite"/>
    </source>
</evidence>
<feature type="compositionally biased region" description="Acidic residues" evidence="1">
    <location>
        <begin position="801"/>
        <end position="813"/>
    </location>
</feature>
<feature type="region of interest" description="Disordered" evidence="1">
    <location>
        <begin position="801"/>
        <end position="853"/>
    </location>
</feature>
<keyword evidence="3" id="KW-1185">Reference proteome</keyword>
<dbReference type="PANTHER" id="PTHR33480">
    <property type="entry name" value="SET DOMAIN-CONTAINING PROTEIN-RELATED"/>
    <property type="match status" value="1"/>
</dbReference>
<organism evidence="2 3">
    <name type="scientific">Scomber scombrus</name>
    <name type="common">Atlantic mackerel</name>
    <name type="synonym">Scomber vernalis</name>
    <dbReference type="NCBI Taxonomy" id="13677"/>
    <lineage>
        <taxon>Eukaryota</taxon>
        <taxon>Metazoa</taxon>
        <taxon>Chordata</taxon>
        <taxon>Craniata</taxon>
        <taxon>Vertebrata</taxon>
        <taxon>Euteleostomi</taxon>
        <taxon>Actinopterygii</taxon>
        <taxon>Neopterygii</taxon>
        <taxon>Teleostei</taxon>
        <taxon>Neoteleostei</taxon>
        <taxon>Acanthomorphata</taxon>
        <taxon>Pelagiaria</taxon>
        <taxon>Scombriformes</taxon>
        <taxon>Scombridae</taxon>
        <taxon>Scomber</taxon>
    </lineage>
</organism>
<reference evidence="2 3" key="1">
    <citation type="submission" date="2024-01" db="EMBL/GenBank/DDBJ databases">
        <authorList>
            <person name="Alioto T."/>
            <person name="Alioto T."/>
            <person name="Gomez Garrido J."/>
        </authorList>
    </citation>
    <scope>NUCLEOTIDE SEQUENCE [LARGE SCALE GENOMIC DNA]</scope>
</reference>